<dbReference type="AlphaFoldDB" id="A0AAE9YVJ6"/>
<dbReference type="GO" id="GO:0008610">
    <property type="term" value="P:lipid biosynthetic process"/>
    <property type="evidence" value="ECO:0007669"/>
    <property type="project" value="TreeGrafter"/>
</dbReference>
<dbReference type="KEGG" id="tact:SG35_011120"/>
<dbReference type="RefSeq" id="WP_044831436.1">
    <property type="nucleotide sequence ID" value="NZ_CP059735.1"/>
</dbReference>
<dbReference type="Gene3D" id="3.40.50.1820">
    <property type="entry name" value="alpha/beta hydrolase"/>
    <property type="match status" value="1"/>
</dbReference>
<dbReference type="InterPro" id="IPR012223">
    <property type="entry name" value="TEII"/>
</dbReference>
<dbReference type="SUPFAM" id="SSF53474">
    <property type="entry name" value="alpha/beta-Hydrolases"/>
    <property type="match status" value="1"/>
</dbReference>
<dbReference type="EMBL" id="CP059735">
    <property type="protein sequence ID" value="WDE01129.1"/>
    <property type="molecule type" value="Genomic_DNA"/>
</dbReference>
<accession>A0AAE9YVJ6</accession>
<reference evidence="3 4" key="1">
    <citation type="journal article" date="2015" name="Genome Announc.">
        <title>Draft Genome Sequences of Marine Isolates of Thalassomonas viridans and Thalassomonas actiniarum.</title>
        <authorList>
            <person name="Olonade I."/>
            <person name="van Zyl L.J."/>
            <person name="Trindade M."/>
        </authorList>
    </citation>
    <scope>NUCLEOTIDE SEQUENCE [LARGE SCALE GENOMIC DNA]</scope>
    <source>
        <strain evidence="3 4">A5K-106</strain>
    </source>
</reference>
<name>A0AAE9YVJ6_9GAMM</name>
<evidence type="ECO:0000259" key="2">
    <source>
        <dbReference type="Pfam" id="PF00975"/>
    </source>
</evidence>
<dbReference type="PANTHER" id="PTHR11487">
    <property type="entry name" value="THIOESTERASE"/>
    <property type="match status" value="1"/>
</dbReference>
<keyword evidence="4" id="KW-1185">Reference proteome</keyword>
<sequence>MSKWLVNPTPRPNADLRLICFPYAGGNAATFTPWIKQLSTDIELIAIQAPGRASRLFETPYNKMDDLVDELLTLIPPLLDKPTIFYGHSLGSRVAFELMTRLKAQGLPLPVHFIASGSRGPQAKAKENATYHLPDDAFMAELENLNGTPKAVLENKELMELFLPLLRADFEIAETYQYTSQITFDCPLSVLGGEQDSKITHEHLQGWQEFFALPADIQILPGDHFFIDSYPELVTEQVNKIIGQLLAKLPAKAISRYG</sequence>
<protein>
    <submittedName>
        <fullName evidence="3">Thioesterase</fullName>
    </submittedName>
</protein>
<evidence type="ECO:0000313" key="3">
    <source>
        <dbReference type="EMBL" id="WDE01129.1"/>
    </source>
</evidence>
<organism evidence="3 4">
    <name type="scientific">Thalassomonas actiniarum</name>
    <dbReference type="NCBI Taxonomy" id="485447"/>
    <lineage>
        <taxon>Bacteria</taxon>
        <taxon>Pseudomonadati</taxon>
        <taxon>Pseudomonadota</taxon>
        <taxon>Gammaproteobacteria</taxon>
        <taxon>Alteromonadales</taxon>
        <taxon>Colwelliaceae</taxon>
        <taxon>Thalassomonas</taxon>
    </lineage>
</organism>
<evidence type="ECO:0000313" key="4">
    <source>
        <dbReference type="Proteomes" id="UP000032568"/>
    </source>
</evidence>
<dbReference type="InterPro" id="IPR029058">
    <property type="entry name" value="AB_hydrolase_fold"/>
</dbReference>
<evidence type="ECO:0000256" key="1">
    <source>
        <dbReference type="ARBA" id="ARBA00007169"/>
    </source>
</evidence>
<proteinExistence type="inferred from homology"/>
<dbReference type="InterPro" id="IPR001031">
    <property type="entry name" value="Thioesterase"/>
</dbReference>
<dbReference type="PANTHER" id="PTHR11487:SF0">
    <property type="entry name" value="S-ACYL FATTY ACID SYNTHASE THIOESTERASE, MEDIUM CHAIN"/>
    <property type="match status" value="1"/>
</dbReference>
<dbReference type="Pfam" id="PF00975">
    <property type="entry name" value="Thioesterase"/>
    <property type="match status" value="1"/>
</dbReference>
<reference evidence="3 4" key="2">
    <citation type="journal article" date="2022" name="Mar. Drugs">
        <title>Bioassay-Guided Fractionation Leads to the Detection of Cholic Acid Generated by the Rare Thalassomonas sp.</title>
        <authorList>
            <person name="Pheiffer F."/>
            <person name="Schneider Y.K."/>
            <person name="Hansen E.H."/>
            <person name="Andersen J.H."/>
            <person name="Isaksson J."/>
            <person name="Busche T."/>
            <person name="R C."/>
            <person name="Kalinowski J."/>
            <person name="Zyl L.V."/>
            <person name="Trindade M."/>
        </authorList>
    </citation>
    <scope>NUCLEOTIDE SEQUENCE [LARGE SCALE GENOMIC DNA]</scope>
    <source>
        <strain evidence="3 4">A5K-106</strain>
    </source>
</reference>
<gene>
    <name evidence="3" type="ORF">SG35_011120</name>
</gene>
<comment type="similarity">
    <text evidence="1">Belongs to the thioesterase family.</text>
</comment>
<feature type="domain" description="Thioesterase" evidence="2">
    <location>
        <begin position="17"/>
        <end position="240"/>
    </location>
</feature>
<dbReference type="Proteomes" id="UP000032568">
    <property type="component" value="Chromosome"/>
</dbReference>